<accession>A0A9P1GD87</accession>
<name>A0A9P1GD87_9DINO</name>
<evidence type="ECO:0000313" key="3">
    <source>
        <dbReference type="Proteomes" id="UP001152797"/>
    </source>
</evidence>
<dbReference type="OrthoDB" id="443869at2759"/>
<dbReference type="EMBL" id="CAMXCT020003835">
    <property type="protein sequence ID" value="CAL1159867.1"/>
    <property type="molecule type" value="Genomic_DNA"/>
</dbReference>
<reference evidence="2" key="2">
    <citation type="submission" date="2024-04" db="EMBL/GenBank/DDBJ databases">
        <authorList>
            <person name="Chen Y."/>
            <person name="Shah S."/>
            <person name="Dougan E. K."/>
            <person name="Thang M."/>
            <person name="Chan C."/>
        </authorList>
    </citation>
    <scope>NUCLEOTIDE SEQUENCE [LARGE SCALE GENOMIC DNA]</scope>
</reference>
<protein>
    <submittedName>
        <fullName evidence="1">Uncharacterized protein</fullName>
    </submittedName>
</protein>
<dbReference type="AlphaFoldDB" id="A0A9P1GD87"/>
<comment type="caution">
    <text evidence="1">The sequence shown here is derived from an EMBL/GenBank/DDBJ whole genome shotgun (WGS) entry which is preliminary data.</text>
</comment>
<dbReference type="Proteomes" id="UP001152797">
    <property type="component" value="Unassembled WGS sequence"/>
</dbReference>
<keyword evidence="3" id="KW-1185">Reference proteome</keyword>
<proteinExistence type="predicted"/>
<dbReference type="EMBL" id="CAMXCT030003835">
    <property type="protein sequence ID" value="CAL4793804.1"/>
    <property type="molecule type" value="Genomic_DNA"/>
</dbReference>
<evidence type="ECO:0000313" key="1">
    <source>
        <dbReference type="EMBL" id="CAI4006492.1"/>
    </source>
</evidence>
<organism evidence="1">
    <name type="scientific">Cladocopium goreaui</name>
    <dbReference type="NCBI Taxonomy" id="2562237"/>
    <lineage>
        <taxon>Eukaryota</taxon>
        <taxon>Sar</taxon>
        <taxon>Alveolata</taxon>
        <taxon>Dinophyceae</taxon>
        <taxon>Suessiales</taxon>
        <taxon>Symbiodiniaceae</taxon>
        <taxon>Cladocopium</taxon>
    </lineage>
</organism>
<gene>
    <name evidence="1" type="ORF">C1SCF055_LOCUS32130</name>
</gene>
<dbReference type="EMBL" id="CAMXCT010003835">
    <property type="protein sequence ID" value="CAI4006492.1"/>
    <property type="molecule type" value="Genomic_DNA"/>
</dbReference>
<reference evidence="1" key="1">
    <citation type="submission" date="2022-10" db="EMBL/GenBank/DDBJ databases">
        <authorList>
            <person name="Chen Y."/>
            <person name="Dougan E. K."/>
            <person name="Chan C."/>
            <person name="Rhodes N."/>
            <person name="Thang M."/>
        </authorList>
    </citation>
    <scope>NUCLEOTIDE SEQUENCE</scope>
</reference>
<evidence type="ECO:0000313" key="2">
    <source>
        <dbReference type="EMBL" id="CAL1159867.1"/>
    </source>
</evidence>
<sequence length="59" mass="6467">MSGEIRWAPFGSSEAEELLLGGYRVSVIDECGSELAFLGDVAVRSGFFRSETCLQHLGW</sequence>